<gene>
    <name evidence="1" type="ORF">SAMN05421678_11837</name>
</gene>
<evidence type="ECO:0000313" key="2">
    <source>
        <dbReference type="Proteomes" id="UP000199052"/>
    </source>
</evidence>
<proteinExistence type="predicted"/>
<reference evidence="1 2" key="1">
    <citation type="submission" date="2016-10" db="EMBL/GenBank/DDBJ databases">
        <authorList>
            <person name="de Groot N.N."/>
        </authorList>
    </citation>
    <scope>NUCLEOTIDE SEQUENCE [LARGE SCALE GENOMIC DNA]</scope>
    <source>
        <strain evidence="1 2">CPCC 202808</strain>
    </source>
</reference>
<evidence type="ECO:0000313" key="1">
    <source>
        <dbReference type="EMBL" id="SFH44918.1"/>
    </source>
</evidence>
<protein>
    <submittedName>
        <fullName evidence="1">Uncharacterized protein</fullName>
    </submittedName>
</protein>
<dbReference type="Proteomes" id="UP000199052">
    <property type="component" value="Unassembled WGS sequence"/>
</dbReference>
<sequence>MWCVHGAEMARSARPTLDDLAAAANARRGGVFPRRITIWVTDERVARAAAAAIQGTNPDPLRNPGRH</sequence>
<name>A0A1I3A4H1_9ACTN</name>
<dbReference type="EMBL" id="FOOI01000018">
    <property type="protein sequence ID" value="SFH44918.1"/>
    <property type="molecule type" value="Genomic_DNA"/>
</dbReference>
<organism evidence="1 2">
    <name type="scientific">Actinopolymorpha cephalotaxi</name>
    <dbReference type="NCBI Taxonomy" id="504797"/>
    <lineage>
        <taxon>Bacteria</taxon>
        <taxon>Bacillati</taxon>
        <taxon>Actinomycetota</taxon>
        <taxon>Actinomycetes</taxon>
        <taxon>Propionibacteriales</taxon>
        <taxon>Actinopolymorphaceae</taxon>
        <taxon>Actinopolymorpha</taxon>
    </lineage>
</organism>
<accession>A0A1I3A4H1</accession>
<dbReference type="AlphaFoldDB" id="A0A1I3A4H1"/>